<organism evidence="1 2">
    <name type="scientific">Platysternon megacephalum</name>
    <name type="common">big-headed turtle</name>
    <dbReference type="NCBI Taxonomy" id="55544"/>
    <lineage>
        <taxon>Eukaryota</taxon>
        <taxon>Metazoa</taxon>
        <taxon>Chordata</taxon>
        <taxon>Craniata</taxon>
        <taxon>Vertebrata</taxon>
        <taxon>Euteleostomi</taxon>
        <taxon>Archelosauria</taxon>
        <taxon>Testudinata</taxon>
        <taxon>Testudines</taxon>
        <taxon>Cryptodira</taxon>
        <taxon>Durocryptodira</taxon>
        <taxon>Testudinoidea</taxon>
        <taxon>Platysternidae</taxon>
        <taxon>Platysternon</taxon>
    </lineage>
</organism>
<dbReference type="EMBL" id="QXTE01000004">
    <property type="protein sequence ID" value="TFK15492.1"/>
    <property type="molecule type" value="Genomic_DNA"/>
</dbReference>
<evidence type="ECO:0000313" key="2">
    <source>
        <dbReference type="Proteomes" id="UP000297703"/>
    </source>
</evidence>
<name>A0A4D9F7X9_9SAUR</name>
<reference evidence="1 2" key="1">
    <citation type="submission" date="2019-04" db="EMBL/GenBank/DDBJ databases">
        <title>Draft genome of the big-headed turtle Platysternon megacephalum.</title>
        <authorList>
            <person name="Gong S."/>
        </authorList>
    </citation>
    <scope>NUCLEOTIDE SEQUENCE [LARGE SCALE GENOMIC DNA]</scope>
    <source>
        <strain evidence="1">DO16091913</strain>
        <tissue evidence="1">Muscle</tissue>
    </source>
</reference>
<comment type="caution">
    <text evidence="1">The sequence shown here is derived from an EMBL/GenBank/DDBJ whole genome shotgun (WGS) entry which is preliminary data.</text>
</comment>
<accession>A0A4D9F7X9</accession>
<gene>
    <name evidence="1" type="ORF">DR999_PMT00787</name>
</gene>
<sequence length="119" mass="13398">MKSCKSIGGRFYLHINEFFELKLCDVTKSTSQLPYVGASFVLHFTFKQSPDPAMSSSQTDLMSLQNSLQDQDLKYDCFRSLLLMGKTTGNGNIVPLDKKVQEFVFTCAHCTSGYDIIYS</sequence>
<evidence type="ECO:0000313" key="1">
    <source>
        <dbReference type="EMBL" id="TFK15492.1"/>
    </source>
</evidence>
<keyword evidence="2" id="KW-1185">Reference proteome</keyword>
<dbReference type="Proteomes" id="UP000297703">
    <property type="component" value="Unassembled WGS sequence"/>
</dbReference>
<proteinExistence type="predicted"/>
<reference evidence="1 2" key="2">
    <citation type="submission" date="2019-04" db="EMBL/GenBank/DDBJ databases">
        <title>The genome sequence of big-headed turtle.</title>
        <authorList>
            <person name="Gong S."/>
        </authorList>
    </citation>
    <scope>NUCLEOTIDE SEQUENCE [LARGE SCALE GENOMIC DNA]</scope>
    <source>
        <strain evidence="1">DO16091913</strain>
        <tissue evidence="1">Muscle</tissue>
    </source>
</reference>
<protein>
    <submittedName>
        <fullName evidence="1">Uncharacterized protein</fullName>
    </submittedName>
</protein>
<dbReference type="AlphaFoldDB" id="A0A4D9F7X9"/>